<keyword evidence="2 3" id="KW-0813">Transport</keyword>
<dbReference type="OrthoDB" id="9803286at2"/>
<comment type="catalytic activity">
    <reaction evidence="4">
        <text>a quinone + NADH + 5 H(+)(in) = a quinol + NAD(+) + 4 H(+)(out)</text>
        <dbReference type="Rhea" id="RHEA:57888"/>
        <dbReference type="ChEBI" id="CHEBI:15378"/>
        <dbReference type="ChEBI" id="CHEBI:24646"/>
        <dbReference type="ChEBI" id="CHEBI:57540"/>
        <dbReference type="ChEBI" id="CHEBI:57945"/>
        <dbReference type="ChEBI" id="CHEBI:132124"/>
    </reaction>
</comment>
<dbReference type="Proteomes" id="UP000326944">
    <property type="component" value="Chromosome"/>
</dbReference>
<dbReference type="EMBL" id="CP043617">
    <property type="protein sequence ID" value="QFR50120.1"/>
    <property type="molecule type" value="Genomic_DNA"/>
</dbReference>
<dbReference type="KEGG" id="sulg:FJR48_10430"/>
<protein>
    <recommendedName>
        <fullName evidence="4">NADH-quinone oxidoreductase</fullName>
        <ecNumber evidence="4">7.1.1.-</ecNumber>
    </recommendedName>
</protein>
<evidence type="ECO:0000256" key="2">
    <source>
        <dbReference type="ARBA" id="ARBA00022448"/>
    </source>
</evidence>
<name>A0A5P8P3K6_9BACT</name>
<keyword evidence="8" id="KW-1185">Reference proteome</keyword>
<dbReference type="Pfam" id="PF00329">
    <property type="entry name" value="Complex1_30kDa"/>
    <property type="match status" value="1"/>
</dbReference>
<dbReference type="PANTHER" id="PTHR10884">
    <property type="entry name" value="NADH DEHYDROGENASE UBIQUINONE IRON-SULFUR PROTEIN 3"/>
    <property type="match status" value="1"/>
</dbReference>
<feature type="domain" description="NADH:ubiquinone oxidoreductase 30kDa subunit" evidence="6">
    <location>
        <begin position="62"/>
        <end position="181"/>
    </location>
</feature>
<reference evidence="7 8" key="1">
    <citation type="submission" date="2019-09" db="EMBL/GenBank/DDBJ databases">
        <title>Sulfurimonas gotlandica sp. nov., a chemoautotrophic and psychrotolerant epsilonproteobacterium isolated from a pelagic redoxcline, and an emended description of the genus Sulfurimonas.</title>
        <authorList>
            <person name="Wang S."/>
            <person name="Jiang L."/>
            <person name="Shao S."/>
        </authorList>
    </citation>
    <scope>NUCLEOTIDE SEQUENCE [LARGE SCALE GENOMIC DNA]</scope>
    <source>
        <strain evidence="7 8">GYSZ_1</strain>
    </source>
</reference>
<keyword evidence="4" id="KW-0874">Quinone</keyword>
<keyword evidence="3" id="KW-0520">NAD</keyword>
<feature type="region of interest" description="Disordered" evidence="5">
    <location>
        <begin position="222"/>
        <end position="249"/>
    </location>
</feature>
<feature type="compositionally biased region" description="Basic and acidic residues" evidence="5">
    <location>
        <begin position="222"/>
        <end position="241"/>
    </location>
</feature>
<dbReference type="NCBIfam" id="NF006304">
    <property type="entry name" value="PRK08491.1"/>
    <property type="match status" value="1"/>
</dbReference>
<dbReference type="InterPro" id="IPR001268">
    <property type="entry name" value="NADH_UbQ_OxRdtase_30kDa_su"/>
</dbReference>
<sequence>MRAYKPKDNVQKKPYYTDRYWKAPQVAKFDVESDAVFAKDLSAIKSKFEVLEAFIQVEQMTVWINPSDIYALLEFMRDELEYTQLSEMSAIDFLAQRNEFEIFYQMLSMSKRKRIRIKYSIKKGQAVDSISKLFRCADWSEREMYDMFGIEANGHEFMKRILMPYDWQGHPLLKTYPLQGDEFAAWYEVDKIYGKEARDIIGPELRDTAQVDRYDSERFARLGHEVPKGMDPDKEENKDKAQSYQEEGGVFMIKKLDKESSKVIDDPQR</sequence>
<dbReference type="SUPFAM" id="SSF143243">
    <property type="entry name" value="Nqo5-like"/>
    <property type="match status" value="1"/>
</dbReference>
<dbReference type="InterPro" id="IPR020396">
    <property type="entry name" value="NADH_UbQ_OxRdtase_CS"/>
</dbReference>
<proteinExistence type="inferred from homology"/>
<evidence type="ECO:0000259" key="6">
    <source>
        <dbReference type="Pfam" id="PF00329"/>
    </source>
</evidence>
<keyword evidence="7" id="KW-0560">Oxidoreductase</keyword>
<keyword evidence="3" id="KW-1278">Translocase</keyword>
<evidence type="ECO:0000313" key="7">
    <source>
        <dbReference type="EMBL" id="QFR50120.1"/>
    </source>
</evidence>
<evidence type="ECO:0000256" key="1">
    <source>
        <dbReference type="ARBA" id="ARBA00007569"/>
    </source>
</evidence>
<gene>
    <name evidence="7" type="ORF">FJR48_10430</name>
</gene>
<dbReference type="PROSITE" id="PS00542">
    <property type="entry name" value="COMPLEX1_30K"/>
    <property type="match status" value="1"/>
</dbReference>
<dbReference type="InterPro" id="IPR010218">
    <property type="entry name" value="NADH_DH_suC"/>
</dbReference>
<dbReference type="NCBIfam" id="TIGR01961">
    <property type="entry name" value="NuoC_fam"/>
    <property type="match status" value="1"/>
</dbReference>
<dbReference type="PANTHER" id="PTHR10884:SF14">
    <property type="entry name" value="NADH DEHYDROGENASE [UBIQUINONE] IRON-SULFUR PROTEIN 3, MITOCHONDRIAL"/>
    <property type="match status" value="1"/>
</dbReference>
<dbReference type="GO" id="GO:0008137">
    <property type="term" value="F:NADH dehydrogenase (ubiquinone) activity"/>
    <property type="evidence" value="ECO:0007669"/>
    <property type="project" value="InterPro"/>
</dbReference>
<evidence type="ECO:0000256" key="5">
    <source>
        <dbReference type="SAM" id="MobiDB-lite"/>
    </source>
</evidence>
<comment type="similarity">
    <text evidence="1 3">Belongs to the complex I 30 kDa subunit family.</text>
</comment>
<accession>A0A5P8P3K6</accession>
<dbReference type="InterPro" id="IPR037232">
    <property type="entry name" value="NADH_quin_OxRdtase_su_C/D-like"/>
</dbReference>
<evidence type="ECO:0000256" key="3">
    <source>
        <dbReference type="RuleBase" id="RU003456"/>
    </source>
</evidence>
<dbReference type="AlphaFoldDB" id="A0A5P8P3K6"/>
<evidence type="ECO:0000256" key="4">
    <source>
        <dbReference type="RuleBase" id="RU003582"/>
    </source>
</evidence>
<dbReference type="Gene3D" id="3.30.460.80">
    <property type="entry name" value="NADH:ubiquinone oxidoreductase, 30kDa subunit"/>
    <property type="match status" value="1"/>
</dbReference>
<dbReference type="GO" id="GO:0016651">
    <property type="term" value="F:oxidoreductase activity, acting on NAD(P)H"/>
    <property type="evidence" value="ECO:0007669"/>
    <property type="project" value="InterPro"/>
</dbReference>
<dbReference type="GO" id="GO:0048038">
    <property type="term" value="F:quinone binding"/>
    <property type="evidence" value="ECO:0007669"/>
    <property type="project" value="UniProtKB-KW"/>
</dbReference>
<evidence type="ECO:0000313" key="8">
    <source>
        <dbReference type="Proteomes" id="UP000326944"/>
    </source>
</evidence>
<dbReference type="RefSeq" id="WP_152308068.1">
    <property type="nucleotide sequence ID" value="NZ_CP043617.1"/>
</dbReference>
<organism evidence="7 8">
    <name type="scientific">Sulfurimonas lithotrophica</name>
    <dbReference type="NCBI Taxonomy" id="2590022"/>
    <lineage>
        <taxon>Bacteria</taxon>
        <taxon>Pseudomonadati</taxon>
        <taxon>Campylobacterota</taxon>
        <taxon>Epsilonproteobacteria</taxon>
        <taxon>Campylobacterales</taxon>
        <taxon>Sulfurimonadaceae</taxon>
        <taxon>Sulfurimonas</taxon>
    </lineage>
</organism>
<dbReference type="EC" id="7.1.1.-" evidence="4"/>
<comment type="function">
    <text evidence="4">NDH-1 shuttles electrons from NADH, via FMN and iron-sulfur (Fe-S) centers, to quinones in the respiratory chain.</text>
</comment>